<proteinExistence type="predicted"/>
<protein>
    <submittedName>
        <fullName evidence="2">Helix-turn-helix domain</fullName>
    </submittedName>
</protein>
<dbReference type="Pfam" id="PF12840">
    <property type="entry name" value="HTH_20"/>
    <property type="match status" value="1"/>
</dbReference>
<reference evidence="3" key="1">
    <citation type="submission" date="2015-11" db="EMBL/GenBank/DDBJ databases">
        <authorList>
            <person name="Dugat-Bony E."/>
        </authorList>
    </citation>
    <scope>NUCLEOTIDE SEQUENCE [LARGE SCALE GENOMIC DNA]</scope>
    <source>
        <strain evidence="3">Mu292</strain>
    </source>
</reference>
<dbReference type="CDD" id="cd00090">
    <property type="entry name" value="HTH_ARSR"/>
    <property type="match status" value="1"/>
</dbReference>
<feature type="region of interest" description="Disordered" evidence="1">
    <location>
        <begin position="61"/>
        <end position="80"/>
    </location>
</feature>
<keyword evidence="3" id="KW-1185">Reference proteome</keyword>
<dbReference type="Proteomes" id="UP000182498">
    <property type="component" value="Unassembled WGS sequence"/>
</dbReference>
<dbReference type="OrthoDB" id="3399802at2"/>
<evidence type="ECO:0000313" key="3">
    <source>
        <dbReference type="Proteomes" id="UP000182498"/>
    </source>
</evidence>
<name>A0A0X2NN68_9CORY</name>
<dbReference type="InterPro" id="IPR011991">
    <property type="entry name" value="ArsR-like_HTH"/>
</dbReference>
<organism evidence="2 3">
    <name type="scientific">Corynebacterium variabile</name>
    <dbReference type="NCBI Taxonomy" id="1727"/>
    <lineage>
        <taxon>Bacteria</taxon>
        <taxon>Bacillati</taxon>
        <taxon>Actinomycetota</taxon>
        <taxon>Actinomycetes</taxon>
        <taxon>Mycobacteriales</taxon>
        <taxon>Corynebacteriaceae</taxon>
        <taxon>Corynebacterium</taxon>
    </lineage>
</organism>
<evidence type="ECO:0000256" key="1">
    <source>
        <dbReference type="SAM" id="MobiDB-lite"/>
    </source>
</evidence>
<gene>
    <name evidence="2" type="ORF">CVAR292_01536</name>
</gene>
<sequence>MSSVTEPSPRGRVLAAVEDAHTRTGDAVTAAELADTLDLHPSTVGFHLRKLLDAGQIVEGSADTTDRRGRPRKRYRPAPATPTDTLLIALVEALADTDDEREERAAQAGRIWASSVVGSAVDSPVGSALDAADPLDAAAAVLTALGFEIQSMSSIFGTSEIRVCSCPLRILGQRHPEVARGIQRGAVEFALTGLAGSTGSTAAGTSDGWTVTSRPDPRFGDCEVALRLAPTAPASTAPTVLPVPTSPTN</sequence>
<dbReference type="Gene3D" id="1.10.10.10">
    <property type="entry name" value="Winged helix-like DNA-binding domain superfamily/Winged helix DNA-binding domain"/>
    <property type="match status" value="1"/>
</dbReference>
<dbReference type="EMBL" id="FAUH01000009">
    <property type="protein sequence ID" value="CUU66198.1"/>
    <property type="molecule type" value="Genomic_DNA"/>
</dbReference>
<evidence type="ECO:0000313" key="2">
    <source>
        <dbReference type="EMBL" id="CUU66198.1"/>
    </source>
</evidence>
<dbReference type="SUPFAM" id="SSF46785">
    <property type="entry name" value="Winged helix' DNA-binding domain"/>
    <property type="match status" value="1"/>
</dbReference>
<dbReference type="AlphaFoldDB" id="A0A0X2NN68"/>
<dbReference type="OMA" id="TVQLCTC"/>
<dbReference type="InterPro" id="IPR036390">
    <property type="entry name" value="WH_DNA-bd_sf"/>
</dbReference>
<dbReference type="RefSeq" id="WP_014008701.1">
    <property type="nucleotide sequence ID" value="NZ_FAUH01000009.1"/>
</dbReference>
<dbReference type="InterPro" id="IPR036388">
    <property type="entry name" value="WH-like_DNA-bd_sf"/>
</dbReference>
<accession>A0A0X2NN68</accession>